<feature type="non-terminal residue" evidence="1">
    <location>
        <position position="1"/>
    </location>
</feature>
<evidence type="ECO:0000313" key="1">
    <source>
        <dbReference type="EMBL" id="RDX57652.1"/>
    </source>
</evidence>
<protein>
    <submittedName>
        <fullName evidence="1">Uncharacterized protein</fullName>
    </submittedName>
</protein>
<accession>A0A371DYL6</accession>
<dbReference type="EMBL" id="QJKJ01018375">
    <property type="protein sequence ID" value="RDX57652.1"/>
    <property type="molecule type" value="Genomic_DNA"/>
</dbReference>
<evidence type="ECO:0000313" key="2">
    <source>
        <dbReference type="Proteomes" id="UP000257109"/>
    </source>
</evidence>
<proteinExistence type="predicted"/>
<name>A0A371DYL6_MUCPR</name>
<gene>
    <name evidence="1" type="ORF">CR513_63089</name>
</gene>
<keyword evidence="2" id="KW-1185">Reference proteome</keyword>
<sequence>MVSQSLDRGVCDKNWTLTFSKATMKHLIQCQFNRNNPFLLRCKNSMSSIKGRPCRFQATWCMHLNYSSLVHLAWVKELGNRSFRNIFSKKKLEAHLRSMNTRDGGLT</sequence>
<comment type="caution">
    <text evidence="1">The sequence shown here is derived from an EMBL/GenBank/DDBJ whole genome shotgun (WGS) entry which is preliminary data.</text>
</comment>
<reference evidence="1" key="1">
    <citation type="submission" date="2018-05" db="EMBL/GenBank/DDBJ databases">
        <title>Draft genome of Mucuna pruriens seed.</title>
        <authorList>
            <person name="Nnadi N.E."/>
            <person name="Vos R."/>
            <person name="Hasami M.H."/>
            <person name="Devisetty U.K."/>
            <person name="Aguiy J.C."/>
        </authorList>
    </citation>
    <scope>NUCLEOTIDE SEQUENCE [LARGE SCALE GENOMIC DNA]</scope>
    <source>
        <strain evidence="1">JCA_2017</strain>
    </source>
</reference>
<organism evidence="1 2">
    <name type="scientific">Mucuna pruriens</name>
    <name type="common">Velvet bean</name>
    <name type="synonym">Dolichos pruriens</name>
    <dbReference type="NCBI Taxonomy" id="157652"/>
    <lineage>
        <taxon>Eukaryota</taxon>
        <taxon>Viridiplantae</taxon>
        <taxon>Streptophyta</taxon>
        <taxon>Embryophyta</taxon>
        <taxon>Tracheophyta</taxon>
        <taxon>Spermatophyta</taxon>
        <taxon>Magnoliopsida</taxon>
        <taxon>eudicotyledons</taxon>
        <taxon>Gunneridae</taxon>
        <taxon>Pentapetalae</taxon>
        <taxon>rosids</taxon>
        <taxon>fabids</taxon>
        <taxon>Fabales</taxon>
        <taxon>Fabaceae</taxon>
        <taxon>Papilionoideae</taxon>
        <taxon>50 kb inversion clade</taxon>
        <taxon>NPAAA clade</taxon>
        <taxon>indigoferoid/millettioid clade</taxon>
        <taxon>Phaseoleae</taxon>
        <taxon>Mucuna</taxon>
    </lineage>
</organism>
<dbReference type="Proteomes" id="UP000257109">
    <property type="component" value="Unassembled WGS sequence"/>
</dbReference>
<dbReference type="AlphaFoldDB" id="A0A371DYL6"/>